<dbReference type="AlphaFoldDB" id="A0A8J4BWU3"/>
<accession>A0A8J4BWU3</accession>
<comment type="caution">
    <text evidence="2">The sequence shown here is derived from an EMBL/GenBank/DDBJ whole genome shotgun (WGS) entry which is preliminary data.</text>
</comment>
<protein>
    <submittedName>
        <fullName evidence="2">Uncharacterized protein</fullName>
    </submittedName>
</protein>
<name>A0A8J4BWU3_9CHLO</name>
<organism evidence="2 3">
    <name type="scientific">Volvox reticuliferus</name>
    <dbReference type="NCBI Taxonomy" id="1737510"/>
    <lineage>
        <taxon>Eukaryota</taxon>
        <taxon>Viridiplantae</taxon>
        <taxon>Chlorophyta</taxon>
        <taxon>core chlorophytes</taxon>
        <taxon>Chlorophyceae</taxon>
        <taxon>CS clade</taxon>
        <taxon>Chlamydomonadales</taxon>
        <taxon>Volvocaceae</taxon>
        <taxon>Volvox</taxon>
    </lineage>
</organism>
<evidence type="ECO:0000313" key="2">
    <source>
        <dbReference type="EMBL" id="GIL71207.1"/>
    </source>
</evidence>
<keyword evidence="3" id="KW-1185">Reference proteome</keyword>
<gene>
    <name evidence="2" type="ORF">Vretifemale_1804</name>
</gene>
<dbReference type="Proteomes" id="UP000747110">
    <property type="component" value="Unassembled WGS sequence"/>
</dbReference>
<evidence type="ECO:0000313" key="3">
    <source>
        <dbReference type="Proteomes" id="UP000747110"/>
    </source>
</evidence>
<evidence type="ECO:0000256" key="1">
    <source>
        <dbReference type="SAM" id="MobiDB-lite"/>
    </source>
</evidence>
<reference evidence="2" key="1">
    <citation type="journal article" date="2021" name="Proc. Natl. Acad. Sci. U.S.A.">
        <title>Three genomes in the algal genus Volvox reveal the fate of a haploid sex-determining region after a transition to homothallism.</title>
        <authorList>
            <person name="Yamamoto K."/>
            <person name="Hamaji T."/>
            <person name="Kawai-Toyooka H."/>
            <person name="Matsuzaki R."/>
            <person name="Takahashi F."/>
            <person name="Nishimura Y."/>
            <person name="Kawachi M."/>
            <person name="Noguchi H."/>
            <person name="Minakuchi Y."/>
            <person name="Umen J.G."/>
            <person name="Toyoda A."/>
            <person name="Nozaki H."/>
        </authorList>
    </citation>
    <scope>NUCLEOTIDE SEQUENCE</scope>
    <source>
        <strain evidence="2">NIES-3786</strain>
    </source>
</reference>
<dbReference type="EMBL" id="BNCP01000002">
    <property type="protein sequence ID" value="GIL71207.1"/>
    <property type="molecule type" value="Genomic_DNA"/>
</dbReference>
<sequence length="178" mass="19709">MDYSPAVHDPFFCQAPASPAYAQTLMFLRNLVPGDVVLYIWVEWLREQEILWAVPSAPSQQWLNSRQQQQQLEEEGAEGEGATHGSSRRAATVKGAQEPAREAEAMELLRAMRVTSGEPYVEKKSTFQVRRGLNPKPASRLGTPVCCRGDVGMRGGSPAGLCMVLQRMVGRRTCSSSW</sequence>
<feature type="region of interest" description="Disordered" evidence="1">
    <location>
        <begin position="64"/>
        <end position="99"/>
    </location>
</feature>
<dbReference type="OrthoDB" id="69641at2759"/>
<proteinExistence type="predicted"/>